<gene>
    <name evidence="2" type="ORF">ICL07_24095</name>
</gene>
<dbReference type="RefSeq" id="WP_188090590.1">
    <property type="nucleotide sequence ID" value="NZ_JACVFC010000003.1"/>
</dbReference>
<comment type="caution">
    <text evidence="2">The sequence shown here is derived from an EMBL/GenBank/DDBJ whole genome shotgun (WGS) entry which is preliminary data.</text>
</comment>
<reference evidence="2 3" key="1">
    <citation type="submission" date="2020-09" db="EMBL/GenBank/DDBJ databases">
        <title>Genome sequences of type strains of Chitinophaga qingshengii and Chitinophaga varians.</title>
        <authorList>
            <person name="Kittiwongwattana C."/>
        </authorList>
    </citation>
    <scope>NUCLEOTIDE SEQUENCE [LARGE SCALE GENOMIC DNA]</scope>
    <source>
        <strain evidence="2 3">JCM 30026</strain>
    </source>
</reference>
<name>A0ABR7TVS1_9BACT</name>
<proteinExistence type="predicted"/>
<evidence type="ECO:0000313" key="2">
    <source>
        <dbReference type="EMBL" id="MBC9933494.1"/>
    </source>
</evidence>
<keyword evidence="1" id="KW-0472">Membrane</keyword>
<dbReference type="Proteomes" id="UP000659124">
    <property type="component" value="Unassembled WGS sequence"/>
</dbReference>
<dbReference type="EMBL" id="JACVFC010000003">
    <property type="protein sequence ID" value="MBC9933494.1"/>
    <property type="molecule type" value="Genomic_DNA"/>
</dbReference>
<evidence type="ECO:0000256" key="1">
    <source>
        <dbReference type="SAM" id="Phobius"/>
    </source>
</evidence>
<sequence>MEVTKKVQSDYNSILRAKLYFFFRKSLWLYLLGMLLLAYELPLPSWGVIPSAIVYFFVFVVLVLIPVYHFSTKMLEKKIGFDAVITFSEQNIVIRHINKELTEIKQWDWIKQINLAPNAVWLVTDQSFRFAITLPKNKLDENEWEFFSSMKTKLSTGKAA</sequence>
<evidence type="ECO:0000313" key="3">
    <source>
        <dbReference type="Proteomes" id="UP000659124"/>
    </source>
</evidence>
<keyword evidence="1" id="KW-0812">Transmembrane</keyword>
<keyword evidence="3" id="KW-1185">Reference proteome</keyword>
<evidence type="ECO:0008006" key="4">
    <source>
        <dbReference type="Google" id="ProtNLM"/>
    </source>
</evidence>
<feature type="transmembrane region" description="Helical" evidence="1">
    <location>
        <begin position="45"/>
        <end position="68"/>
    </location>
</feature>
<feature type="transmembrane region" description="Helical" evidence="1">
    <location>
        <begin position="21"/>
        <end position="39"/>
    </location>
</feature>
<keyword evidence="1" id="KW-1133">Transmembrane helix</keyword>
<protein>
    <recommendedName>
        <fullName evidence="4">YcxB family protein</fullName>
    </recommendedName>
</protein>
<organism evidence="2 3">
    <name type="scientific">Chitinophaga qingshengii</name>
    <dbReference type="NCBI Taxonomy" id="1569794"/>
    <lineage>
        <taxon>Bacteria</taxon>
        <taxon>Pseudomonadati</taxon>
        <taxon>Bacteroidota</taxon>
        <taxon>Chitinophagia</taxon>
        <taxon>Chitinophagales</taxon>
        <taxon>Chitinophagaceae</taxon>
        <taxon>Chitinophaga</taxon>
    </lineage>
</organism>
<accession>A0ABR7TVS1</accession>